<dbReference type="AlphaFoldDB" id="A0AAE1C1Y5"/>
<evidence type="ECO:0000256" key="1">
    <source>
        <dbReference type="SAM" id="SignalP"/>
    </source>
</evidence>
<gene>
    <name evidence="2" type="ORF">LTR78_005222</name>
</gene>
<feature type="signal peptide" evidence="1">
    <location>
        <begin position="1"/>
        <end position="20"/>
    </location>
</feature>
<feature type="chain" id="PRO_5041947531" description="Apple domain-containing protein" evidence="1">
    <location>
        <begin position="21"/>
        <end position="275"/>
    </location>
</feature>
<organism evidence="2 3">
    <name type="scientific">Recurvomyces mirabilis</name>
    <dbReference type="NCBI Taxonomy" id="574656"/>
    <lineage>
        <taxon>Eukaryota</taxon>
        <taxon>Fungi</taxon>
        <taxon>Dikarya</taxon>
        <taxon>Ascomycota</taxon>
        <taxon>Pezizomycotina</taxon>
        <taxon>Dothideomycetes</taxon>
        <taxon>Dothideomycetidae</taxon>
        <taxon>Mycosphaerellales</taxon>
        <taxon>Teratosphaeriaceae</taxon>
        <taxon>Recurvomyces</taxon>
    </lineage>
</organism>
<comment type="caution">
    <text evidence="2">The sequence shown here is derived from an EMBL/GenBank/DDBJ whole genome shotgun (WGS) entry which is preliminary data.</text>
</comment>
<evidence type="ECO:0000313" key="2">
    <source>
        <dbReference type="EMBL" id="KAK3674878.1"/>
    </source>
</evidence>
<proteinExistence type="predicted"/>
<evidence type="ECO:0000313" key="3">
    <source>
        <dbReference type="Proteomes" id="UP001274830"/>
    </source>
</evidence>
<reference evidence="2" key="1">
    <citation type="submission" date="2023-07" db="EMBL/GenBank/DDBJ databases">
        <title>Black Yeasts Isolated from many extreme environments.</title>
        <authorList>
            <person name="Coleine C."/>
            <person name="Stajich J.E."/>
            <person name="Selbmann L."/>
        </authorList>
    </citation>
    <scope>NUCLEOTIDE SEQUENCE</scope>
    <source>
        <strain evidence="2">CCFEE 5485</strain>
    </source>
</reference>
<accession>A0AAE1C1Y5</accession>
<protein>
    <recommendedName>
        <fullName evidence="4">Apple domain-containing protein</fullName>
    </recommendedName>
</protein>
<dbReference type="Proteomes" id="UP001274830">
    <property type="component" value="Unassembled WGS sequence"/>
</dbReference>
<keyword evidence="1" id="KW-0732">Signal</keyword>
<keyword evidence="3" id="KW-1185">Reference proteome</keyword>
<name>A0AAE1C1Y5_9PEZI</name>
<dbReference type="EMBL" id="JAUTXT010000017">
    <property type="protein sequence ID" value="KAK3674878.1"/>
    <property type="molecule type" value="Genomic_DNA"/>
</dbReference>
<evidence type="ECO:0008006" key="4">
    <source>
        <dbReference type="Google" id="ProtNLM"/>
    </source>
</evidence>
<sequence length="275" mass="28281">MRRFGLLAFVAGLWVTLASAQSSTTLSAAPTFTPTTAWSIPNGACSSGGSNANGGVFEDVFGNFWEVSCGQGFSGSNYYDPSPYYETTTGIGMQACFNGCAQRVNCIAFTFYGTTTSGSTGTGVCFNYYGGTQGSLLAQSSTNSYSVVAGSYPNYGSAYLIQQNTVQFPCPSYNGSYYNDAYAHTYYVLCGFDGGSNIGPSSNVRGGPNAGGCFATCDTASGATCNGIDYGYGGAEQSTTQGNGQCNNKGAIVMSQVSVVSSSMLAIATIAPPTT</sequence>